<evidence type="ECO:0000256" key="1">
    <source>
        <dbReference type="SAM" id="MobiDB-lite"/>
    </source>
</evidence>
<keyword evidence="2" id="KW-0812">Transmembrane</keyword>
<evidence type="ECO:0000313" key="3">
    <source>
        <dbReference type="EMBL" id="VEL10514.1"/>
    </source>
</evidence>
<dbReference type="EMBL" id="CAAALY010009237">
    <property type="protein sequence ID" value="VEL10514.1"/>
    <property type="molecule type" value="Genomic_DNA"/>
</dbReference>
<feature type="transmembrane region" description="Helical" evidence="2">
    <location>
        <begin position="155"/>
        <end position="179"/>
    </location>
</feature>
<evidence type="ECO:0000256" key="2">
    <source>
        <dbReference type="SAM" id="Phobius"/>
    </source>
</evidence>
<name>A0A448WFH9_9PLAT</name>
<dbReference type="Proteomes" id="UP000784294">
    <property type="component" value="Unassembled WGS sequence"/>
</dbReference>
<keyword evidence="4" id="KW-1185">Reference proteome</keyword>
<accession>A0A448WFH9</accession>
<feature type="region of interest" description="Disordered" evidence="1">
    <location>
        <begin position="21"/>
        <end position="51"/>
    </location>
</feature>
<dbReference type="AlphaFoldDB" id="A0A448WFH9"/>
<reference evidence="3" key="1">
    <citation type="submission" date="2018-11" db="EMBL/GenBank/DDBJ databases">
        <authorList>
            <consortium name="Pathogen Informatics"/>
        </authorList>
    </citation>
    <scope>NUCLEOTIDE SEQUENCE</scope>
</reference>
<comment type="caution">
    <text evidence="3">The sequence shown here is derived from an EMBL/GenBank/DDBJ whole genome shotgun (WGS) entry which is preliminary data.</text>
</comment>
<sequence>MNSGSEDIHYLMEESSARFHPRLGRRSCSQRQSKGGINAKRPLFNRNPPSSSGEINLQILSSYTYIRNECLLNKVIPPSGDDGKCAHRIRPCLPKPLLDPVAGVGRYVGRSHRLGLQLSEPMLLFFVTWELIFVCIPSCLIEFPSAVLSSKLSDIFGRCLSASCLHFFTACSLISIQFLSIHLVTMKKTSTAFFGKSTLTTALCIVDLYLVEVVPTNILTSARTMHSSWYSEDGEAASPGLSFSTFTLVISTSFIQATMVL</sequence>
<feature type="transmembrane region" description="Helical" evidence="2">
    <location>
        <begin position="122"/>
        <end position="143"/>
    </location>
</feature>
<proteinExistence type="predicted"/>
<gene>
    <name evidence="3" type="ORF">PXEA_LOCUS3954</name>
</gene>
<evidence type="ECO:0000313" key="4">
    <source>
        <dbReference type="Proteomes" id="UP000784294"/>
    </source>
</evidence>
<keyword evidence="2" id="KW-0472">Membrane</keyword>
<organism evidence="3 4">
    <name type="scientific">Protopolystoma xenopodis</name>
    <dbReference type="NCBI Taxonomy" id="117903"/>
    <lineage>
        <taxon>Eukaryota</taxon>
        <taxon>Metazoa</taxon>
        <taxon>Spiralia</taxon>
        <taxon>Lophotrochozoa</taxon>
        <taxon>Platyhelminthes</taxon>
        <taxon>Monogenea</taxon>
        <taxon>Polyopisthocotylea</taxon>
        <taxon>Polystomatidea</taxon>
        <taxon>Polystomatidae</taxon>
        <taxon>Protopolystoma</taxon>
    </lineage>
</organism>
<protein>
    <submittedName>
        <fullName evidence="3">Uncharacterized protein</fullName>
    </submittedName>
</protein>
<keyword evidence="2" id="KW-1133">Transmembrane helix</keyword>